<dbReference type="FunFam" id="1.25.40.10:FF:000351">
    <property type="entry name" value="Pentatricopeptide repeat-containing protein"/>
    <property type="match status" value="1"/>
</dbReference>
<dbReference type="FunFam" id="1.25.40.10:FF:000529">
    <property type="entry name" value="Pentatricopeptide repeat-containing protein"/>
    <property type="match status" value="1"/>
</dbReference>
<evidence type="ECO:0008006" key="8">
    <source>
        <dbReference type="Google" id="ProtNLM"/>
    </source>
</evidence>
<gene>
    <name evidence="6" type="ORF">GUJ93_ZPchr0008g11836</name>
</gene>
<protein>
    <recommendedName>
        <fullName evidence="8">Glutamate decarboxylase</fullName>
    </recommendedName>
</protein>
<organism evidence="6 7">
    <name type="scientific">Zizania palustris</name>
    <name type="common">Northern wild rice</name>
    <dbReference type="NCBI Taxonomy" id="103762"/>
    <lineage>
        <taxon>Eukaryota</taxon>
        <taxon>Viridiplantae</taxon>
        <taxon>Streptophyta</taxon>
        <taxon>Embryophyta</taxon>
        <taxon>Tracheophyta</taxon>
        <taxon>Spermatophyta</taxon>
        <taxon>Magnoliopsida</taxon>
        <taxon>Liliopsida</taxon>
        <taxon>Poales</taxon>
        <taxon>Poaceae</taxon>
        <taxon>BOP clade</taxon>
        <taxon>Oryzoideae</taxon>
        <taxon>Oryzeae</taxon>
        <taxon>Zizaniinae</taxon>
        <taxon>Zizania</taxon>
    </lineage>
</organism>
<dbReference type="GO" id="GO:0030170">
    <property type="term" value="F:pyridoxal phosphate binding"/>
    <property type="evidence" value="ECO:0007669"/>
    <property type="project" value="InterPro"/>
</dbReference>
<dbReference type="InterPro" id="IPR046848">
    <property type="entry name" value="E_motif"/>
</dbReference>
<dbReference type="AlphaFoldDB" id="A0A8J5V0P2"/>
<feature type="repeat" description="PPR" evidence="5">
    <location>
        <begin position="324"/>
        <end position="358"/>
    </location>
</feature>
<evidence type="ECO:0000256" key="1">
    <source>
        <dbReference type="ARBA" id="ARBA00001933"/>
    </source>
</evidence>
<dbReference type="OrthoDB" id="185373at2759"/>
<sequence>MKIRIEIHQPCVPFLLGGGGRRQWRESCQMRCMKERARFCTFNGGSRRRHACMPPWYAREAAAAAAAALLPLSHTKQLHARLLVSSPTISDDLRLALLRSYAAGGAFGAARRLLDGAPHPASPLLYNALIRAHARRLDLPAALALFARMRSSGTAPDAHTFACVLRACADCSRPDAAKVVNGIVVCSGMSSHPVVGSALVSAYSKLGPVDDARRVFDGLREPDLVLWNSMMSGYGYRGMWHDGLELFSAMRRAGEQPDGYSMVSLASSFWNREALAFGQAIHGVCIKGAYDSGHHVRSTLVSMYFRCGCAESGHTLFGNLLDADLVTWSSLITGLLHIGKHEEALDLFRQMCYMGRRPDNILIASLLSACASTANISCSKEIHCYAVRLGAHTDIRISSSLMDAYAKCGFAELGYGVFFQMPNKSLIMYNTVISNLGSHGFAMKAIKVLDVMISDNLRPDGATFSALLAACCHAGLLDEGWKLFRRMRDEFHIADKVEHYVYMVRLLATFGQLKEAYDLIQTMQIPPDCGVWGALLWGCCVHRDSSLGRVVAEKLFEFYPDKASYRVMLSNLYASQEMWWDAEEMRAELSKEDVHKNTGISWVDETYRASERSRLNKEQCHQIISQPGGGRRRSTSTRRARGFIASFLYPELEWDFRLPWVKSINVSGHKYGLVYAGIGWCIWRNKEDLPEELIFHINYLGADQPTFTLNFSKGSSQVIAQYYQLICHGFEGYRNIMENCHENAMVLKEGLEKTGRFNIVSKDEGMPLVAFSLKDRSRHDEFEISDMLRRFGWIVPAYTMPPRRAARHGAIVS</sequence>
<dbReference type="PANTHER" id="PTHR47926:SF357">
    <property type="entry name" value="PENTATRICOPEPTIDE REPEAT-CONTAINING PROTEIN"/>
    <property type="match status" value="1"/>
</dbReference>
<evidence type="ECO:0000256" key="2">
    <source>
        <dbReference type="ARBA" id="ARBA00022737"/>
    </source>
</evidence>
<feature type="modified residue" description="N6-(pyridoxal phosphate)lysine" evidence="4">
    <location>
        <position position="670"/>
    </location>
</feature>
<evidence type="ECO:0000313" key="6">
    <source>
        <dbReference type="EMBL" id="KAG8045045.1"/>
    </source>
</evidence>
<keyword evidence="7" id="KW-1185">Reference proteome</keyword>
<dbReference type="InterPro" id="IPR002885">
    <property type="entry name" value="PPR_rpt"/>
</dbReference>
<evidence type="ECO:0000256" key="3">
    <source>
        <dbReference type="ARBA" id="ARBA00022898"/>
    </source>
</evidence>
<dbReference type="Pfam" id="PF20431">
    <property type="entry name" value="E_motif"/>
    <property type="match status" value="1"/>
</dbReference>
<feature type="repeat" description="PPR" evidence="5">
    <location>
        <begin position="460"/>
        <end position="490"/>
    </location>
</feature>
<dbReference type="FunFam" id="1.25.40.10:FF:000090">
    <property type="entry name" value="Pentatricopeptide repeat-containing protein, chloroplastic"/>
    <property type="match status" value="1"/>
</dbReference>
<dbReference type="InterPro" id="IPR046960">
    <property type="entry name" value="PPR_At4g14850-like_plant"/>
</dbReference>
<dbReference type="Pfam" id="PF13041">
    <property type="entry name" value="PPR_2"/>
    <property type="match status" value="4"/>
</dbReference>
<reference evidence="6" key="1">
    <citation type="journal article" date="2021" name="bioRxiv">
        <title>Whole Genome Assembly and Annotation of Northern Wild Rice, Zizania palustris L., Supports a Whole Genome Duplication in the Zizania Genus.</title>
        <authorList>
            <person name="Haas M."/>
            <person name="Kono T."/>
            <person name="Macchietto M."/>
            <person name="Millas R."/>
            <person name="McGilp L."/>
            <person name="Shao M."/>
            <person name="Duquette J."/>
            <person name="Hirsch C.N."/>
            <person name="Kimball J."/>
        </authorList>
    </citation>
    <scope>NUCLEOTIDE SEQUENCE</scope>
    <source>
        <tissue evidence="6">Fresh leaf tissue</tissue>
    </source>
</reference>
<name>A0A8J5V0P2_ZIZPA</name>
<dbReference type="EMBL" id="JAAALK010000290">
    <property type="protein sequence ID" value="KAG8045045.1"/>
    <property type="molecule type" value="Genomic_DNA"/>
</dbReference>
<feature type="repeat" description="PPR" evidence="5">
    <location>
        <begin position="223"/>
        <end position="257"/>
    </location>
</feature>
<dbReference type="PANTHER" id="PTHR47926">
    <property type="entry name" value="PENTATRICOPEPTIDE REPEAT-CONTAINING PROTEIN"/>
    <property type="match status" value="1"/>
</dbReference>
<evidence type="ECO:0000313" key="7">
    <source>
        <dbReference type="Proteomes" id="UP000729402"/>
    </source>
</evidence>
<dbReference type="InterPro" id="IPR002129">
    <property type="entry name" value="PyrdxlP-dep_de-COase"/>
</dbReference>
<dbReference type="PROSITE" id="PS51375">
    <property type="entry name" value="PPR"/>
    <property type="match status" value="5"/>
</dbReference>
<feature type="repeat" description="PPR" evidence="5">
    <location>
        <begin position="425"/>
        <end position="459"/>
    </location>
</feature>
<keyword evidence="2" id="KW-0677">Repeat</keyword>
<proteinExistence type="predicted"/>
<dbReference type="GO" id="GO:0003723">
    <property type="term" value="F:RNA binding"/>
    <property type="evidence" value="ECO:0007669"/>
    <property type="project" value="InterPro"/>
</dbReference>
<evidence type="ECO:0000256" key="5">
    <source>
        <dbReference type="PROSITE-ProRule" id="PRU00708"/>
    </source>
</evidence>
<dbReference type="Pfam" id="PF01535">
    <property type="entry name" value="PPR"/>
    <property type="match status" value="2"/>
</dbReference>
<comment type="caution">
    <text evidence="6">The sequence shown here is derived from an EMBL/GenBank/DDBJ whole genome shotgun (WGS) entry which is preliminary data.</text>
</comment>
<dbReference type="GO" id="GO:0009451">
    <property type="term" value="P:RNA modification"/>
    <property type="evidence" value="ECO:0007669"/>
    <property type="project" value="InterPro"/>
</dbReference>
<dbReference type="Pfam" id="PF00282">
    <property type="entry name" value="Pyridoxal_deC"/>
    <property type="match status" value="1"/>
</dbReference>
<feature type="repeat" description="PPR" evidence="5">
    <location>
        <begin position="122"/>
        <end position="156"/>
    </location>
</feature>
<dbReference type="Proteomes" id="UP000729402">
    <property type="component" value="Unassembled WGS sequence"/>
</dbReference>
<dbReference type="GO" id="GO:0016830">
    <property type="term" value="F:carbon-carbon lyase activity"/>
    <property type="evidence" value="ECO:0007669"/>
    <property type="project" value="InterPro"/>
</dbReference>
<accession>A0A8J5V0P2</accession>
<reference evidence="6" key="2">
    <citation type="submission" date="2021-02" db="EMBL/GenBank/DDBJ databases">
        <authorList>
            <person name="Kimball J.A."/>
            <person name="Haas M.W."/>
            <person name="Macchietto M."/>
            <person name="Kono T."/>
            <person name="Duquette J."/>
            <person name="Shao M."/>
        </authorList>
    </citation>
    <scope>NUCLEOTIDE SEQUENCE</scope>
    <source>
        <tissue evidence="6">Fresh leaf tissue</tissue>
    </source>
</reference>
<dbReference type="GO" id="GO:0019752">
    <property type="term" value="P:carboxylic acid metabolic process"/>
    <property type="evidence" value="ECO:0007669"/>
    <property type="project" value="InterPro"/>
</dbReference>
<evidence type="ECO:0000256" key="4">
    <source>
        <dbReference type="PIRSR" id="PIRSR602129-50"/>
    </source>
</evidence>
<dbReference type="NCBIfam" id="TIGR00756">
    <property type="entry name" value="PPR"/>
    <property type="match status" value="5"/>
</dbReference>
<keyword evidence="3 4" id="KW-0663">Pyridoxal phosphate</keyword>
<comment type="cofactor">
    <cofactor evidence="1 4">
        <name>pyridoxal 5'-phosphate</name>
        <dbReference type="ChEBI" id="CHEBI:597326"/>
    </cofactor>
</comment>